<reference evidence="2" key="1">
    <citation type="journal article" date="2020" name="New Phytol.">
        <title>Comparative genomics reveals dynamic genome evolution in host specialist ectomycorrhizal fungi.</title>
        <authorList>
            <person name="Lofgren L.A."/>
            <person name="Nguyen N.H."/>
            <person name="Vilgalys R."/>
            <person name="Ruytinx J."/>
            <person name="Liao H.L."/>
            <person name="Branco S."/>
            <person name="Kuo A."/>
            <person name="LaButti K."/>
            <person name="Lipzen A."/>
            <person name="Andreopoulos W."/>
            <person name="Pangilinan J."/>
            <person name="Riley R."/>
            <person name="Hundley H."/>
            <person name="Na H."/>
            <person name="Barry K."/>
            <person name="Grigoriev I.V."/>
            <person name="Stajich J.E."/>
            <person name="Kennedy P.G."/>
        </authorList>
    </citation>
    <scope>NUCLEOTIDE SEQUENCE</scope>
    <source>
        <strain evidence="2">FC203</strain>
    </source>
</reference>
<sequence>MAPKRKRQASSQMDNARKSTSTLAVNSILQELLSNSAGSSTAYKKANSEANQGLKSASQSHSRPKAQMVSKSKPARLPNFHFKAGEIIFIPCGTRQSKKTSHSYIPLLTPVLHNPQAPTLVEVQTLEVMRLAITDYVDGIIISKNWSFELFDLELHKFFPRLFLYLDALPKLMNPDYEEDQDEIFQYLPQYYLCVKEKRRIIIPPGIQFPDGSSVARNARTNSRGGFRENVVILVTHQSILLSVLQGWAKSKGKEKATLSSSSAYHGRTKSESISSDSEDSSTSSESSLSEPPRKTKYHRVSRETDDKIMPALDSETISESATIVDLTASDDKYTGDFFGSFSLDNHDPVSSSPLQASVSFVIDPSLDNPPTLQASGSFVLDTSIDNPWEGNRLFNF</sequence>
<organism evidence="2 3">
    <name type="scientific">Suillus fuscotomentosus</name>
    <dbReference type="NCBI Taxonomy" id="1912939"/>
    <lineage>
        <taxon>Eukaryota</taxon>
        <taxon>Fungi</taxon>
        <taxon>Dikarya</taxon>
        <taxon>Basidiomycota</taxon>
        <taxon>Agaricomycotina</taxon>
        <taxon>Agaricomycetes</taxon>
        <taxon>Agaricomycetidae</taxon>
        <taxon>Boletales</taxon>
        <taxon>Suillineae</taxon>
        <taxon>Suillaceae</taxon>
        <taxon>Suillus</taxon>
    </lineage>
</organism>
<feature type="compositionally biased region" description="Low complexity" evidence="1">
    <location>
        <begin position="272"/>
        <end position="291"/>
    </location>
</feature>
<protein>
    <submittedName>
        <fullName evidence="2">Uncharacterized protein</fullName>
    </submittedName>
</protein>
<dbReference type="GeneID" id="64662628"/>
<feature type="region of interest" description="Disordered" evidence="1">
    <location>
        <begin position="259"/>
        <end position="308"/>
    </location>
</feature>
<feature type="compositionally biased region" description="Polar residues" evidence="1">
    <location>
        <begin position="9"/>
        <end position="21"/>
    </location>
</feature>
<gene>
    <name evidence="2" type="ORF">F5891DRAFT_1196606</name>
</gene>
<evidence type="ECO:0000313" key="3">
    <source>
        <dbReference type="Proteomes" id="UP001195769"/>
    </source>
</evidence>
<keyword evidence="3" id="KW-1185">Reference proteome</keyword>
<dbReference type="Proteomes" id="UP001195769">
    <property type="component" value="Unassembled WGS sequence"/>
</dbReference>
<evidence type="ECO:0000313" key="2">
    <source>
        <dbReference type="EMBL" id="KAG1893279.1"/>
    </source>
</evidence>
<comment type="caution">
    <text evidence="2">The sequence shown here is derived from an EMBL/GenBank/DDBJ whole genome shotgun (WGS) entry which is preliminary data.</text>
</comment>
<dbReference type="AlphaFoldDB" id="A0AAD4HF78"/>
<feature type="region of interest" description="Disordered" evidence="1">
    <location>
        <begin position="1"/>
        <end position="21"/>
    </location>
</feature>
<evidence type="ECO:0000256" key="1">
    <source>
        <dbReference type="SAM" id="MobiDB-lite"/>
    </source>
</evidence>
<dbReference type="EMBL" id="JABBWK010000103">
    <property type="protein sequence ID" value="KAG1893279.1"/>
    <property type="molecule type" value="Genomic_DNA"/>
</dbReference>
<accession>A0AAD4HF78</accession>
<feature type="compositionally biased region" description="Polar residues" evidence="1">
    <location>
        <begin position="40"/>
        <end position="61"/>
    </location>
</feature>
<feature type="region of interest" description="Disordered" evidence="1">
    <location>
        <begin position="40"/>
        <end position="72"/>
    </location>
</feature>
<proteinExistence type="predicted"/>
<name>A0AAD4HF78_9AGAM</name>
<dbReference type="RefSeq" id="XP_041218855.1">
    <property type="nucleotide sequence ID" value="XM_041368330.1"/>
</dbReference>